<comment type="caution">
    <text evidence="1">The sequence shown here is derived from an EMBL/GenBank/DDBJ whole genome shotgun (WGS) entry which is preliminary data.</text>
</comment>
<dbReference type="PROSITE" id="PS51257">
    <property type="entry name" value="PROKAR_LIPOPROTEIN"/>
    <property type="match status" value="1"/>
</dbReference>
<sequence>MRSDLLQAAALCCHGNVFLSCGDPSADQAIFVLPPRLASSSFERTSSTEGVHQRNTPAEWLVLMREEGVKALRLDLEGCAFGGQRATGETWGLLTSGQTGLEIWEPRQATEAEPEIENIPSFAARRLHPWSLRRPPTLDEAHQKLAEALSRAQEFCNHGVHRSMALPLDRCVQMHLSHCEDLAAWAELFPPLFAGLARAEMASAIRTLTVLSSPAWAHQQIGEEQQPELVATTMKLWHAARLALEAASAVTEWCAPELTSSRLLPHLPAA</sequence>
<evidence type="ECO:0000313" key="2">
    <source>
        <dbReference type="Proteomes" id="UP000727962"/>
    </source>
</evidence>
<dbReference type="AlphaFoldDB" id="A0A931PUY8"/>
<dbReference type="Proteomes" id="UP000727962">
    <property type="component" value="Unassembled WGS sequence"/>
</dbReference>
<accession>A0A931PUY8</accession>
<protein>
    <submittedName>
        <fullName evidence="1">Uncharacterized protein</fullName>
    </submittedName>
</protein>
<reference evidence="1" key="1">
    <citation type="submission" date="2020-07" db="EMBL/GenBank/DDBJ databases">
        <title>Huge and variable diversity of episymbiotic CPR bacteria and DPANN archaea in groundwater ecosystems.</title>
        <authorList>
            <person name="He C.Y."/>
            <person name="Keren R."/>
            <person name="Whittaker M."/>
            <person name="Farag I.F."/>
            <person name="Doudna J."/>
            <person name="Cate J.H.D."/>
            <person name="Banfield J.F."/>
        </authorList>
    </citation>
    <scope>NUCLEOTIDE SEQUENCE</scope>
    <source>
        <strain evidence="1">NC_groundwater_17_Pr7_B-0.1um_64_12</strain>
    </source>
</reference>
<organism evidence="1 2">
    <name type="scientific">Fimbriimonas ginsengisoli</name>
    <dbReference type="NCBI Taxonomy" id="1005039"/>
    <lineage>
        <taxon>Bacteria</taxon>
        <taxon>Bacillati</taxon>
        <taxon>Armatimonadota</taxon>
        <taxon>Fimbriimonadia</taxon>
        <taxon>Fimbriimonadales</taxon>
        <taxon>Fimbriimonadaceae</taxon>
        <taxon>Fimbriimonas</taxon>
    </lineage>
</organism>
<gene>
    <name evidence="1" type="ORF">HYR64_01080</name>
</gene>
<proteinExistence type="predicted"/>
<dbReference type="EMBL" id="JACOSL010000006">
    <property type="protein sequence ID" value="MBI1755685.1"/>
    <property type="molecule type" value="Genomic_DNA"/>
</dbReference>
<name>A0A931PUY8_FIMGI</name>
<evidence type="ECO:0000313" key="1">
    <source>
        <dbReference type="EMBL" id="MBI1755685.1"/>
    </source>
</evidence>